<evidence type="ECO:0000313" key="1">
    <source>
        <dbReference type="EMBL" id="ETL36706.1"/>
    </source>
</evidence>
<organism evidence="1">
    <name type="scientific">Phytophthora nicotianae</name>
    <name type="common">Potato buckeye rot agent</name>
    <name type="synonym">Phytophthora parasitica</name>
    <dbReference type="NCBI Taxonomy" id="4792"/>
    <lineage>
        <taxon>Eukaryota</taxon>
        <taxon>Sar</taxon>
        <taxon>Stramenopiles</taxon>
        <taxon>Oomycota</taxon>
        <taxon>Peronosporomycetes</taxon>
        <taxon>Peronosporales</taxon>
        <taxon>Peronosporaceae</taxon>
        <taxon>Phytophthora</taxon>
    </lineage>
</organism>
<proteinExistence type="predicted"/>
<name>W2IRK3_PHYNI</name>
<dbReference type="EMBL" id="KI673713">
    <property type="protein sequence ID" value="ETL36706.1"/>
    <property type="molecule type" value="Genomic_DNA"/>
</dbReference>
<accession>W2IRK3</accession>
<dbReference type="Proteomes" id="UP000053864">
    <property type="component" value="Unassembled WGS sequence"/>
</dbReference>
<dbReference type="AlphaFoldDB" id="W2IRK3"/>
<reference evidence="1" key="1">
    <citation type="submission" date="2013-11" db="EMBL/GenBank/DDBJ databases">
        <title>The Genome Sequence of Phytophthora parasitica CJ05E6.</title>
        <authorList>
            <consortium name="The Broad Institute Genomics Platform"/>
            <person name="Russ C."/>
            <person name="Tyler B."/>
            <person name="Panabieres F."/>
            <person name="Shan W."/>
            <person name="Tripathy S."/>
            <person name="Grunwald N."/>
            <person name="Machado M."/>
            <person name="Johnson C.S."/>
            <person name="Arredondo F."/>
            <person name="Hong C."/>
            <person name="Coffey M."/>
            <person name="Young S.K."/>
            <person name="Zeng Q."/>
            <person name="Gargeya S."/>
            <person name="Fitzgerald M."/>
            <person name="Abouelleil A."/>
            <person name="Alvarado L."/>
            <person name="Chapman S.B."/>
            <person name="Gainer-Dewar J."/>
            <person name="Goldberg J."/>
            <person name="Griggs A."/>
            <person name="Gujja S."/>
            <person name="Hansen M."/>
            <person name="Howarth C."/>
            <person name="Imamovic A."/>
            <person name="Ireland A."/>
            <person name="Larimer J."/>
            <person name="McCowan C."/>
            <person name="Murphy C."/>
            <person name="Pearson M."/>
            <person name="Poon T.W."/>
            <person name="Priest M."/>
            <person name="Roberts A."/>
            <person name="Saif S."/>
            <person name="Shea T."/>
            <person name="Sykes S."/>
            <person name="Wortman J."/>
            <person name="Nusbaum C."/>
            <person name="Birren B."/>
        </authorList>
    </citation>
    <scope>NUCLEOTIDE SEQUENCE [LARGE SCALE GENOMIC DNA]</scope>
    <source>
        <strain evidence="1">CJ05E6</strain>
    </source>
</reference>
<sequence length="40" mass="4463">MVWVATCSIIDRDPPNLVVPDLNLAIEFAICFISMPLFVV</sequence>
<protein>
    <submittedName>
        <fullName evidence="1">Uncharacterized protein</fullName>
    </submittedName>
</protein>
<gene>
    <name evidence="1" type="ORF">L916_11362</name>
</gene>